<dbReference type="eggNOG" id="ENOG502SG0Y">
    <property type="taxonomic scope" value="Eukaryota"/>
</dbReference>
<evidence type="ECO:0000256" key="1">
    <source>
        <dbReference type="SAM" id="MobiDB-lite"/>
    </source>
</evidence>
<sequence>MAALVNALSYRLAVADRRSLRRNPVATSNPRASNLVVRAGWFDNNKDVDGRDPMYEQQQEILRRRRKGGNLESEVSKRRAKVSGFMKGTLAKEEMDAIKAKNKAKADDLAKEAFKGQKGWISLPGMAIGMPEFDGGERFDLRAPYADEGWVDENDTGGGFLGGLFGGKKKEEKKAPPPKPKKKGLFGR</sequence>
<organism evidence="2 3">
    <name type="scientific">Micromonas commoda (strain RCC299 / NOUM17 / CCMP2709)</name>
    <name type="common">Picoplanktonic green alga</name>
    <dbReference type="NCBI Taxonomy" id="296587"/>
    <lineage>
        <taxon>Eukaryota</taxon>
        <taxon>Viridiplantae</taxon>
        <taxon>Chlorophyta</taxon>
        <taxon>Mamiellophyceae</taxon>
        <taxon>Mamiellales</taxon>
        <taxon>Mamiellaceae</taxon>
        <taxon>Micromonas</taxon>
    </lineage>
</organism>
<name>C1E059_MICCC</name>
<feature type="region of interest" description="Disordered" evidence="1">
    <location>
        <begin position="161"/>
        <end position="188"/>
    </location>
</feature>
<dbReference type="OMA" id="PYADEGW"/>
<evidence type="ECO:0000313" key="3">
    <source>
        <dbReference type="Proteomes" id="UP000002009"/>
    </source>
</evidence>
<dbReference type="AlphaFoldDB" id="C1E059"/>
<dbReference type="OrthoDB" id="199317at2759"/>
<feature type="compositionally biased region" description="Basic residues" evidence="1">
    <location>
        <begin position="179"/>
        <end position="188"/>
    </location>
</feature>
<dbReference type="RefSeq" id="XP_002499501.1">
    <property type="nucleotide sequence ID" value="XM_002499455.1"/>
</dbReference>
<keyword evidence="3" id="KW-1185">Reference proteome</keyword>
<reference evidence="2 3" key="1">
    <citation type="journal article" date="2009" name="Science">
        <title>Green evolution and dynamic adaptations revealed by genomes of the marine picoeukaryotes Micromonas.</title>
        <authorList>
            <person name="Worden A.Z."/>
            <person name="Lee J.H."/>
            <person name="Mock T."/>
            <person name="Rouze P."/>
            <person name="Simmons M.P."/>
            <person name="Aerts A.L."/>
            <person name="Allen A.E."/>
            <person name="Cuvelier M.L."/>
            <person name="Derelle E."/>
            <person name="Everett M.V."/>
            <person name="Foulon E."/>
            <person name="Grimwood J."/>
            <person name="Gundlach H."/>
            <person name="Henrissat B."/>
            <person name="Napoli C."/>
            <person name="McDonald S.M."/>
            <person name="Parker M.S."/>
            <person name="Rombauts S."/>
            <person name="Salamov A."/>
            <person name="Von Dassow P."/>
            <person name="Badger J.H."/>
            <person name="Coutinho P.M."/>
            <person name="Demir E."/>
            <person name="Dubchak I."/>
            <person name="Gentemann C."/>
            <person name="Eikrem W."/>
            <person name="Gready J.E."/>
            <person name="John U."/>
            <person name="Lanier W."/>
            <person name="Lindquist E.A."/>
            <person name="Lucas S."/>
            <person name="Mayer K.F."/>
            <person name="Moreau H."/>
            <person name="Not F."/>
            <person name="Otillar R."/>
            <person name="Panaud O."/>
            <person name="Pangilinan J."/>
            <person name="Paulsen I."/>
            <person name="Piegu B."/>
            <person name="Poliakov A."/>
            <person name="Robbens S."/>
            <person name="Schmutz J."/>
            <person name="Toulza E."/>
            <person name="Wyss T."/>
            <person name="Zelensky A."/>
            <person name="Zhou K."/>
            <person name="Armbrust E.V."/>
            <person name="Bhattacharya D."/>
            <person name="Goodenough U.W."/>
            <person name="Van de Peer Y."/>
            <person name="Grigoriev I.V."/>
        </authorList>
    </citation>
    <scope>NUCLEOTIDE SEQUENCE [LARGE SCALE GENOMIC DNA]</scope>
    <source>
        <strain evidence="3">RCC299 / NOUM17</strain>
    </source>
</reference>
<evidence type="ECO:0000313" key="2">
    <source>
        <dbReference type="EMBL" id="ACO60759.1"/>
    </source>
</evidence>
<dbReference type="KEGG" id="mis:MICPUN_56303"/>
<protein>
    <submittedName>
        <fullName evidence="2">Uncharacterized protein</fullName>
    </submittedName>
</protein>
<dbReference type="EMBL" id="CP001323">
    <property type="protein sequence ID" value="ACO60759.1"/>
    <property type="molecule type" value="Genomic_DNA"/>
</dbReference>
<dbReference type="GeneID" id="8240696"/>
<accession>C1E059</accession>
<gene>
    <name evidence="2" type="ORF">MICPUN_56303</name>
</gene>
<dbReference type="Pfam" id="PF20709">
    <property type="entry name" value="DUF6823"/>
    <property type="match status" value="1"/>
</dbReference>
<dbReference type="InParanoid" id="C1E059"/>
<proteinExistence type="predicted"/>
<dbReference type="InterPro" id="IPR049226">
    <property type="entry name" value="DUF6823"/>
</dbReference>
<dbReference type="Proteomes" id="UP000002009">
    <property type="component" value="Chromosome 2"/>
</dbReference>